<accession>A0A1L0C0U6</accession>
<dbReference type="SUPFAM" id="SSF56281">
    <property type="entry name" value="Metallo-hydrolase/oxidoreductase"/>
    <property type="match status" value="1"/>
</dbReference>
<dbReference type="Proteomes" id="UP000182259">
    <property type="component" value="Chromosome V"/>
</dbReference>
<gene>
    <name evidence="1" type="ORF">SAMEA4029009_CIC11G00000003805</name>
</gene>
<dbReference type="AlphaFoldDB" id="A0A1L0C0U6"/>
<dbReference type="EMBL" id="LT635768">
    <property type="protein sequence ID" value="SGZ57217.1"/>
    <property type="molecule type" value="Genomic_DNA"/>
</dbReference>
<dbReference type="PANTHER" id="PTHR33835:SF1">
    <property type="entry name" value="METALLO-BETA-LACTAMASE DOMAIN-CONTAINING PROTEIN"/>
    <property type="match status" value="1"/>
</dbReference>
<dbReference type="InterPro" id="IPR036866">
    <property type="entry name" value="RibonucZ/Hydroxyglut_hydro"/>
</dbReference>
<dbReference type="PANTHER" id="PTHR33835">
    <property type="entry name" value="YALI0C07656P"/>
    <property type="match status" value="1"/>
</dbReference>
<evidence type="ECO:0000313" key="2">
    <source>
        <dbReference type="Proteomes" id="UP000182259"/>
    </source>
</evidence>
<evidence type="ECO:0000313" key="1">
    <source>
        <dbReference type="EMBL" id="SGZ57217.1"/>
    </source>
</evidence>
<dbReference type="InterPro" id="IPR025638">
    <property type="entry name" value="DUF4336"/>
</dbReference>
<sequence>MPYPNPLKIVTQKLTDNILLAASGFKRFDKINFGGRMALFHYNNSVIVWSAMPFGDEVHKAIEKLTGQSSSPVAYLIIPDTEHTIAAKLFKAKYPELKIISVELVDLGPETPIDYVVTSKYSKKLIDKQVLQEIGITDPTITDHFEFVYLPDHANKELVIEELGFPKNYFPFSGYSFLARYLNPDSSIGNKILNKIANSTASAEGLRIIYGWDFDKIVMCHGNVIKSNAKNEFKKVFGKVL</sequence>
<proteinExistence type="predicted"/>
<protein>
    <submittedName>
        <fullName evidence="1">CIC11C00000003805</fullName>
    </submittedName>
</protein>
<organism evidence="1 2">
    <name type="scientific">Sungouiella intermedia</name>
    <dbReference type="NCBI Taxonomy" id="45354"/>
    <lineage>
        <taxon>Eukaryota</taxon>
        <taxon>Fungi</taxon>
        <taxon>Dikarya</taxon>
        <taxon>Ascomycota</taxon>
        <taxon>Saccharomycotina</taxon>
        <taxon>Pichiomycetes</taxon>
        <taxon>Metschnikowiaceae</taxon>
        <taxon>Sungouiella</taxon>
    </lineage>
</organism>
<reference evidence="1 2" key="1">
    <citation type="submission" date="2016-10" db="EMBL/GenBank/DDBJ databases">
        <authorList>
            <person name="de Groot N.N."/>
        </authorList>
    </citation>
    <scope>NUCLEOTIDE SEQUENCE [LARGE SCALE GENOMIC DNA]</scope>
    <source>
        <strain evidence="1 2">PYCC 4715</strain>
    </source>
</reference>
<name>A0A1L0C0U6_9ASCO</name>